<dbReference type="PANTHER" id="PTHR23084">
    <property type="entry name" value="PHOSPHATIDYLINOSITOL-4-PHOSPHATE 5-KINASE RELATED"/>
    <property type="match status" value="1"/>
</dbReference>
<dbReference type="Gene3D" id="2.20.110.10">
    <property type="entry name" value="Histone H3 K4-specific methyltransferase SET7/9 N-terminal domain"/>
    <property type="match status" value="1"/>
</dbReference>
<reference evidence="2" key="1">
    <citation type="submission" date="2021-01" db="EMBL/GenBank/DDBJ databases">
        <authorList>
            <person name="Corre E."/>
            <person name="Pelletier E."/>
            <person name="Niang G."/>
            <person name="Scheremetjew M."/>
            <person name="Finn R."/>
            <person name="Kale V."/>
            <person name="Holt S."/>
            <person name="Cochrane G."/>
            <person name="Meng A."/>
            <person name="Brown T."/>
            <person name="Cohen L."/>
        </authorList>
    </citation>
    <scope>NUCLEOTIDE SEQUENCE</scope>
    <source>
        <strain evidence="2">CCMP 2712</strain>
    </source>
</reference>
<dbReference type="EMBL" id="HBKN01009952">
    <property type="protein sequence ID" value="CAE2275211.1"/>
    <property type="molecule type" value="Transcribed_RNA"/>
</dbReference>
<dbReference type="SUPFAM" id="SSF82185">
    <property type="entry name" value="Histone H3 K4-specific methyltransferase SET7/9 N-terminal domain"/>
    <property type="match status" value="1"/>
</dbReference>
<organism evidence="2">
    <name type="scientific">Guillardia theta</name>
    <name type="common">Cryptophyte</name>
    <name type="synonym">Cryptomonas phi</name>
    <dbReference type="NCBI Taxonomy" id="55529"/>
    <lineage>
        <taxon>Eukaryota</taxon>
        <taxon>Cryptophyceae</taxon>
        <taxon>Pyrenomonadales</taxon>
        <taxon>Geminigeraceae</taxon>
        <taxon>Guillardia</taxon>
    </lineage>
</organism>
<gene>
    <name evidence="2" type="ORF">GTHE00462_LOCUS7841</name>
</gene>
<dbReference type="AlphaFoldDB" id="A0A7S4JVD6"/>
<evidence type="ECO:0000313" key="2">
    <source>
        <dbReference type="EMBL" id="CAE2275211.1"/>
    </source>
</evidence>
<dbReference type="PANTHER" id="PTHR23084:SF263">
    <property type="entry name" value="MORN REPEAT-CONTAINING PROTEIN 1"/>
    <property type="match status" value="1"/>
</dbReference>
<proteinExistence type="predicted"/>
<dbReference type="SMART" id="SM00698">
    <property type="entry name" value="MORN"/>
    <property type="match status" value="2"/>
</dbReference>
<name>A0A7S4JVD6_GUITH</name>
<dbReference type="InterPro" id="IPR003409">
    <property type="entry name" value="MORN"/>
</dbReference>
<sequence>MAKGSRCGPTEILTRYCLLILSGSLKFVCLRRVTGLMDFSTGKEHSRRDIHRLVPGNTLIRWGENSGMNASNVYTGDWKEGVREGRGTLTWANGSTYTGSWKNDHRHGEKRVQEVRIV</sequence>
<keyword evidence="1" id="KW-0677">Repeat</keyword>
<evidence type="ECO:0000256" key="1">
    <source>
        <dbReference type="ARBA" id="ARBA00022737"/>
    </source>
</evidence>
<accession>A0A7S4JVD6</accession>
<dbReference type="Pfam" id="PF02493">
    <property type="entry name" value="MORN"/>
    <property type="match status" value="2"/>
</dbReference>
<protein>
    <submittedName>
        <fullName evidence="2">Uncharacterized protein</fullName>
    </submittedName>
</protein>